<comment type="subcellular location">
    <subcellularLocation>
        <location evidence="1 10">Cell membrane</location>
        <topology evidence="1 10">Multi-pass membrane protein</topology>
    </subcellularLocation>
</comment>
<evidence type="ECO:0000313" key="11">
    <source>
        <dbReference type="EMBL" id="RXJ59977.1"/>
    </source>
</evidence>
<dbReference type="PANTHER" id="PTHR47019:SF1">
    <property type="entry name" value="LIPID II FLIPPASE MURJ"/>
    <property type="match status" value="1"/>
</dbReference>
<evidence type="ECO:0000256" key="2">
    <source>
        <dbReference type="ARBA" id="ARBA00022475"/>
    </source>
</evidence>
<dbReference type="PANTHER" id="PTHR47019">
    <property type="entry name" value="LIPID II FLIPPASE MURJ"/>
    <property type="match status" value="1"/>
</dbReference>
<keyword evidence="3 10" id="KW-0812">Transmembrane</keyword>
<evidence type="ECO:0000256" key="9">
    <source>
        <dbReference type="ARBA" id="ARBA00061532"/>
    </source>
</evidence>
<comment type="function">
    <text evidence="8 10">Involved in peptidoglycan biosynthesis. Transports lipid-linked peptidoglycan precursors from the inner to the outer leaflet of the cytoplasmic membrane.</text>
</comment>
<feature type="transmembrane region" description="Helical" evidence="10">
    <location>
        <begin position="180"/>
        <end position="199"/>
    </location>
</feature>
<dbReference type="NCBIfam" id="TIGR01695">
    <property type="entry name" value="murJ_mviN"/>
    <property type="match status" value="1"/>
</dbReference>
<evidence type="ECO:0000256" key="5">
    <source>
        <dbReference type="ARBA" id="ARBA00022984"/>
    </source>
</evidence>
<dbReference type="EMBL" id="PDKN01000002">
    <property type="protein sequence ID" value="RXJ59977.1"/>
    <property type="molecule type" value="Genomic_DNA"/>
</dbReference>
<feature type="transmembrane region" description="Helical" evidence="10">
    <location>
        <begin position="306"/>
        <end position="330"/>
    </location>
</feature>
<feature type="transmembrane region" description="Helical" evidence="10">
    <location>
        <begin position="148"/>
        <end position="168"/>
    </location>
</feature>
<dbReference type="GO" id="GO:0008360">
    <property type="term" value="P:regulation of cell shape"/>
    <property type="evidence" value="ECO:0007669"/>
    <property type="project" value="UniProtKB-KW"/>
</dbReference>
<dbReference type="GO" id="GO:0015648">
    <property type="term" value="F:lipid-linked peptidoglycan transporter activity"/>
    <property type="evidence" value="ECO:0007669"/>
    <property type="project" value="UniProtKB-UniRule"/>
</dbReference>
<dbReference type="AlphaFoldDB" id="A0A4Q0XR91"/>
<keyword evidence="10" id="KW-0813">Transport</keyword>
<keyword evidence="4 10" id="KW-0133">Cell shape</keyword>
<feature type="transmembrane region" description="Helical" evidence="10">
    <location>
        <begin position="381"/>
        <end position="398"/>
    </location>
</feature>
<sequence length="433" mass="48525">MLIKSIFTNSSGILTSRILGFIRDLLMASILGANIFSDIFFIAFKVPNLFRRIFAEGAFTQAFIPAYAKTRQKIRFSSIVFLQFLAFIIVLSLIVTLFSHVITKAIAIGFSQDTVDLAAPLVAINFYYLPLIFIVTFMAALLQYKNHFATTAYSTALLNLTLIAALLLSQNMDKYTITYYLSYGVLAGGVLQVLVHIMAMKRKNLLKVFTFKKLRNNTTNKFYKNFLSATMGSSTTHISAFLDTWLASFLVAGNISYLYYGNRIFQLPLALFAIATSIALFPMVAKAIKNRDENRALELMKKSFMILLGLLSVATLVGIVFDELIIRLLFERGAFTSTDTQNTALILTMYLIGLIPFGLAKIFSLWLYATDKQFLAAKISMKALAWNIVFSLAFIIPFEAAGLAFASTLSGFILFYLTIKAFGFRRFYTLLKS</sequence>
<organism evidence="11 12">
    <name type="scientific">Candidatus Marinarcus aquaticus</name>
    <dbReference type="NCBI Taxonomy" id="2044504"/>
    <lineage>
        <taxon>Bacteria</taxon>
        <taxon>Pseudomonadati</taxon>
        <taxon>Campylobacterota</taxon>
        <taxon>Epsilonproteobacteria</taxon>
        <taxon>Campylobacterales</taxon>
        <taxon>Arcobacteraceae</taxon>
        <taxon>Candidatus Marinarcus</taxon>
    </lineage>
</organism>
<evidence type="ECO:0000256" key="6">
    <source>
        <dbReference type="ARBA" id="ARBA00022989"/>
    </source>
</evidence>
<keyword evidence="7 10" id="KW-0472">Membrane</keyword>
<evidence type="ECO:0000313" key="12">
    <source>
        <dbReference type="Proteomes" id="UP000290657"/>
    </source>
</evidence>
<dbReference type="RefSeq" id="WP_128995208.1">
    <property type="nucleotide sequence ID" value="NZ_PDKN01000002.1"/>
</dbReference>
<dbReference type="OrthoDB" id="9786339at2"/>
<dbReference type="Pfam" id="PF03023">
    <property type="entry name" value="MurJ"/>
    <property type="match status" value="1"/>
</dbReference>
<feature type="transmembrane region" description="Helical" evidence="10">
    <location>
        <begin position="21"/>
        <end position="43"/>
    </location>
</feature>
<evidence type="ECO:0000256" key="3">
    <source>
        <dbReference type="ARBA" id="ARBA00022692"/>
    </source>
</evidence>
<dbReference type="GO" id="GO:0009252">
    <property type="term" value="P:peptidoglycan biosynthetic process"/>
    <property type="evidence" value="ECO:0007669"/>
    <property type="project" value="UniProtKB-UniRule"/>
</dbReference>
<dbReference type="Proteomes" id="UP000290657">
    <property type="component" value="Unassembled WGS sequence"/>
</dbReference>
<evidence type="ECO:0000256" key="8">
    <source>
        <dbReference type="ARBA" id="ARBA00060041"/>
    </source>
</evidence>
<comment type="pathway">
    <text evidence="10">Cell wall biogenesis; peptidoglycan biosynthesis.</text>
</comment>
<evidence type="ECO:0000256" key="4">
    <source>
        <dbReference type="ARBA" id="ARBA00022960"/>
    </source>
</evidence>
<feature type="transmembrane region" description="Helical" evidence="10">
    <location>
        <begin position="265"/>
        <end position="285"/>
    </location>
</feature>
<keyword evidence="12" id="KW-1185">Reference proteome</keyword>
<proteinExistence type="inferred from homology"/>
<feature type="transmembrane region" description="Helical" evidence="10">
    <location>
        <begin position="122"/>
        <end position="141"/>
    </location>
</feature>
<keyword evidence="10" id="KW-0961">Cell wall biogenesis/degradation</keyword>
<comment type="similarity">
    <text evidence="9 10">Belongs to the MurJ/MviN family.</text>
</comment>
<reference evidence="11 12" key="1">
    <citation type="submission" date="2017-10" db="EMBL/GenBank/DDBJ databases">
        <title>Genomics of the genus Arcobacter.</title>
        <authorList>
            <person name="Perez-Cataluna A."/>
            <person name="Figueras M.J."/>
        </authorList>
    </citation>
    <scope>NUCLEOTIDE SEQUENCE [LARGE SCALE GENOMIC DNA]</scope>
    <source>
        <strain evidence="11 12">CECT 8987</strain>
    </source>
</reference>
<keyword evidence="2 10" id="KW-1003">Cell membrane</keyword>
<dbReference type="PRINTS" id="PR01806">
    <property type="entry name" value="VIRFACTRMVIN"/>
</dbReference>
<feature type="transmembrane region" description="Helical" evidence="10">
    <location>
        <begin position="80"/>
        <end position="102"/>
    </location>
</feature>
<protein>
    <recommendedName>
        <fullName evidence="10">Probable lipid II flippase MurJ</fullName>
    </recommendedName>
</protein>
<keyword evidence="6 10" id="KW-1133">Transmembrane helix</keyword>
<comment type="caution">
    <text evidence="11">The sequence shown here is derived from an EMBL/GenBank/DDBJ whole genome shotgun (WGS) entry which is preliminary data.</text>
</comment>
<evidence type="ECO:0000256" key="1">
    <source>
        <dbReference type="ARBA" id="ARBA00004651"/>
    </source>
</evidence>
<dbReference type="GO" id="GO:0034204">
    <property type="term" value="P:lipid translocation"/>
    <property type="evidence" value="ECO:0007669"/>
    <property type="project" value="TreeGrafter"/>
</dbReference>
<accession>A0A4Q0XR91</accession>
<dbReference type="InterPro" id="IPR004268">
    <property type="entry name" value="MurJ"/>
</dbReference>
<dbReference type="InterPro" id="IPR051050">
    <property type="entry name" value="Lipid_II_flippase_MurJ/MviN"/>
</dbReference>
<gene>
    <name evidence="11" type="primary">mviN</name>
    <name evidence="10" type="synonym">murJ</name>
    <name evidence="11" type="ORF">CRV04_02880</name>
</gene>
<keyword evidence="5 10" id="KW-0573">Peptidoglycan synthesis</keyword>
<evidence type="ECO:0000256" key="7">
    <source>
        <dbReference type="ARBA" id="ARBA00023136"/>
    </source>
</evidence>
<feature type="transmembrane region" description="Helical" evidence="10">
    <location>
        <begin position="404"/>
        <end position="423"/>
    </location>
</feature>
<feature type="transmembrane region" description="Helical" evidence="10">
    <location>
        <begin position="350"/>
        <end position="369"/>
    </location>
</feature>
<evidence type="ECO:0000256" key="10">
    <source>
        <dbReference type="HAMAP-Rule" id="MF_02078"/>
    </source>
</evidence>
<dbReference type="GO" id="GO:0071555">
    <property type="term" value="P:cell wall organization"/>
    <property type="evidence" value="ECO:0007669"/>
    <property type="project" value="UniProtKB-KW"/>
</dbReference>
<name>A0A4Q0XR91_9BACT</name>
<dbReference type="CDD" id="cd13123">
    <property type="entry name" value="MATE_MurJ_like"/>
    <property type="match status" value="1"/>
</dbReference>
<comment type="caution">
    <text evidence="10">Lacks conserved residue(s) required for the propagation of feature annotation.</text>
</comment>
<dbReference type="HAMAP" id="MF_02078">
    <property type="entry name" value="MurJ_MviN"/>
    <property type="match status" value="1"/>
</dbReference>
<dbReference type="UniPathway" id="UPA00219"/>
<dbReference type="GO" id="GO:0005886">
    <property type="term" value="C:plasma membrane"/>
    <property type="evidence" value="ECO:0007669"/>
    <property type="project" value="UniProtKB-SubCell"/>
</dbReference>